<dbReference type="CDD" id="cd14667">
    <property type="entry name" value="3D_containing_proteins"/>
    <property type="match status" value="1"/>
</dbReference>
<sequence>MHSLKRVAITFTSIFLLSTSIVANAETSQEIINSSKNKLQQKDEILQEKTVEKQQVAAELQNVQKDLAAIEDEIVETTETINAIQEKINETKQLIEDKKEEIVILEDNVHNRKGVMEERLVSLQHNDQVNLIVSILINSDSITDLFERVTAVSTILGADKDLLEQQKNDLAKIEEEKKLIDEQEQSLQVQYTELATNQANLENSLHKRQEELATVQAKYDSISKEINLAENEKASIQNQLNQAQAKLKQEQENAAKARTVVNENKTQPNNTVAKESSNVKQEMYVTATAYSHETSTTGLTYMGHNIKKNPNMKIIAVDPSVIPLGSKVWVEGYGEAIAGDTGSAIKGHKIDVLMPNAAQAKQWGRKVVKISILN</sequence>
<feature type="domain" description="3D" evidence="4">
    <location>
        <begin position="314"/>
        <end position="374"/>
    </location>
</feature>
<dbReference type="EMBL" id="RXNT01000018">
    <property type="protein sequence ID" value="RTR27573.1"/>
    <property type="molecule type" value="Genomic_DNA"/>
</dbReference>
<dbReference type="AlphaFoldDB" id="A0A3S0KCK4"/>
<dbReference type="InterPro" id="IPR036908">
    <property type="entry name" value="RlpA-like_sf"/>
</dbReference>
<feature type="chain" id="PRO_5018608175" evidence="3">
    <location>
        <begin position="26"/>
        <end position="374"/>
    </location>
</feature>
<dbReference type="GO" id="GO:0009254">
    <property type="term" value="P:peptidoglycan turnover"/>
    <property type="evidence" value="ECO:0007669"/>
    <property type="project" value="InterPro"/>
</dbReference>
<proteinExistence type="predicted"/>
<keyword evidence="2" id="KW-0175">Coiled coil</keyword>
<name>A0A3S0KCK4_9BACI</name>
<dbReference type="InterPro" id="IPR051933">
    <property type="entry name" value="Resuscitation_pf_RpfB"/>
</dbReference>
<gene>
    <name evidence="6" type="ORF">EKG37_18795</name>
</gene>
<comment type="caution">
    <text evidence="6">The sequence shown here is derived from an EMBL/GenBank/DDBJ whole genome shotgun (WGS) entry which is preliminary data.</text>
</comment>
<dbReference type="InterPro" id="IPR057309">
    <property type="entry name" value="PcsB_CC"/>
</dbReference>
<dbReference type="PANTHER" id="PTHR39160:SF6">
    <property type="entry name" value="CELL WALL-BINDING PROTEIN YOCH"/>
    <property type="match status" value="1"/>
</dbReference>
<dbReference type="Gene3D" id="6.10.250.3150">
    <property type="match status" value="1"/>
</dbReference>
<dbReference type="PANTHER" id="PTHR39160">
    <property type="entry name" value="CELL WALL-BINDING PROTEIN YOCH"/>
    <property type="match status" value="1"/>
</dbReference>
<reference evidence="6 7" key="1">
    <citation type="submission" date="2018-12" db="EMBL/GenBank/DDBJ databases">
        <title>Bacillus yapensis draft genome sequence.</title>
        <authorList>
            <person name="Yu L."/>
            <person name="Xu X."/>
            <person name="Tang X."/>
        </authorList>
    </citation>
    <scope>NUCLEOTIDE SEQUENCE [LARGE SCALE GENOMIC DNA]</scope>
    <source>
        <strain evidence="6 7">XXST-01</strain>
    </source>
</reference>
<feature type="domain" description="Peptidoglycan hydrolase PcsB coiled-coil" evidence="5">
    <location>
        <begin position="102"/>
        <end position="175"/>
    </location>
</feature>
<feature type="coiled-coil region" evidence="2">
    <location>
        <begin position="46"/>
        <end position="108"/>
    </location>
</feature>
<evidence type="ECO:0000256" key="2">
    <source>
        <dbReference type="SAM" id="Coils"/>
    </source>
</evidence>
<evidence type="ECO:0000256" key="3">
    <source>
        <dbReference type="SAM" id="SignalP"/>
    </source>
</evidence>
<dbReference type="InterPro" id="IPR010611">
    <property type="entry name" value="3D_dom"/>
</dbReference>
<keyword evidence="7" id="KW-1185">Reference proteome</keyword>
<evidence type="ECO:0000259" key="4">
    <source>
        <dbReference type="Pfam" id="PF06725"/>
    </source>
</evidence>
<evidence type="ECO:0000256" key="1">
    <source>
        <dbReference type="ARBA" id="ARBA00022729"/>
    </source>
</evidence>
<feature type="coiled-coil region" evidence="2">
    <location>
        <begin position="156"/>
        <end position="260"/>
    </location>
</feature>
<keyword evidence="1 3" id="KW-0732">Signal</keyword>
<evidence type="ECO:0000313" key="7">
    <source>
        <dbReference type="Proteomes" id="UP000271374"/>
    </source>
</evidence>
<dbReference type="GO" id="GO:0004553">
    <property type="term" value="F:hydrolase activity, hydrolyzing O-glycosyl compounds"/>
    <property type="evidence" value="ECO:0007669"/>
    <property type="project" value="InterPro"/>
</dbReference>
<evidence type="ECO:0000313" key="6">
    <source>
        <dbReference type="EMBL" id="RTR27573.1"/>
    </source>
</evidence>
<dbReference type="Proteomes" id="UP000271374">
    <property type="component" value="Unassembled WGS sequence"/>
</dbReference>
<organism evidence="6 7">
    <name type="scientific">Bacillus yapensis</name>
    <dbReference type="NCBI Taxonomy" id="2492960"/>
    <lineage>
        <taxon>Bacteria</taxon>
        <taxon>Bacillati</taxon>
        <taxon>Bacillota</taxon>
        <taxon>Bacilli</taxon>
        <taxon>Bacillales</taxon>
        <taxon>Bacillaceae</taxon>
        <taxon>Bacillus</taxon>
    </lineage>
</organism>
<dbReference type="SUPFAM" id="SSF50685">
    <property type="entry name" value="Barwin-like endoglucanases"/>
    <property type="match status" value="1"/>
</dbReference>
<dbReference type="InterPro" id="IPR059180">
    <property type="entry name" value="3D_YorM"/>
</dbReference>
<protein>
    <submittedName>
        <fullName evidence="6">Radical SAM protein</fullName>
    </submittedName>
</protein>
<dbReference type="OrthoDB" id="9798935at2"/>
<evidence type="ECO:0000259" key="5">
    <source>
        <dbReference type="Pfam" id="PF24568"/>
    </source>
</evidence>
<dbReference type="Pfam" id="PF06725">
    <property type="entry name" value="3D"/>
    <property type="match status" value="1"/>
</dbReference>
<dbReference type="GO" id="GO:0019867">
    <property type="term" value="C:outer membrane"/>
    <property type="evidence" value="ECO:0007669"/>
    <property type="project" value="InterPro"/>
</dbReference>
<dbReference type="Pfam" id="PF24568">
    <property type="entry name" value="CC_PcsB"/>
    <property type="match status" value="1"/>
</dbReference>
<accession>A0A3S0KCK4</accession>
<feature type="signal peptide" evidence="3">
    <location>
        <begin position="1"/>
        <end position="25"/>
    </location>
</feature>
<dbReference type="RefSeq" id="WP_126410321.1">
    <property type="nucleotide sequence ID" value="NZ_RXNT01000018.1"/>
</dbReference>